<organism evidence="2 3">
    <name type="scientific">Aspergillus leporis</name>
    <dbReference type="NCBI Taxonomy" id="41062"/>
    <lineage>
        <taxon>Eukaryota</taxon>
        <taxon>Fungi</taxon>
        <taxon>Dikarya</taxon>
        <taxon>Ascomycota</taxon>
        <taxon>Pezizomycotina</taxon>
        <taxon>Eurotiomycetes</taxon>
        <taxon>Eurotiomycetidae</taxon>
        <taxon>Eurotiales</taxon>
        <taxon>Aspergillaceae</taxon>
        <taxon>Aspergillus</taxon>
        <taxon>Aspergillus subgen. Circumdati</taxon>
    </lineage>
</organism>
<name>A0A5N5WWI2_9EURO</name>
<keyword evidence="1" id="KW-0472">Membrane</keyword>
<evidence type="ECO:0000313" key="2">
    <source>
        <dbReference type="EMBL" id="KAB8072908.1"/>
    </source>
</evidence>
<feature type="transmembrane region" description="Helical" evidence="1">
    <location>
        <begin position="202"/>
        <end position="224"/>
    </location>
</feature>
<proteinExistence type="predicted"/>
<dbReference type="EMBL" id="ML732237">
    <property type="protein sequence ID" value="KAB8072908.1"/>
    <property type="molecule type" value="Genomic_DNA"/>
</dbReference>
<sequence>MRWSFVTFADGLAVAVMITTLFNHCLGVATRTANDIGSAMSLTTVTVGTWAEESNATAPLLMDEALPDDFPICTDYNGPFAPFCLPQDGADVVVDATYYITWNADFYPLNASITIEVRYSNGTAGDSAFTSERTDNSYGYLPLHMRKEWLQGKVKNQLTLRLVELDPASGTRASVRKGPMITLHPRLIEHYEPSPPMAFNKAALYIGLPVSFGVVIMVVAGLFFGMRQSRRIGLGSVMGSRGEGYGVRKSKNQRLGRSNCEIYYPDAASALRKYTDGADSGLSEVADSDMYDEIERNARLPFRQDSARLKSWRRQ</sequence>
<reference evidence="2 3" key="1">
    <citation type="submission" date="2019-04" db="EMBL/GenBank/DDBJ databases">
        <title>Friends and foes A comparative genomics study of 23 Aspergillus species from section Flavi.</title>
        <authorList>
            <consortium name="DOE Joint Genome Institute"/>
            <person name="Kjaerbolling I."/>
            <person name="Vesth T."/>
            <person name="Frisvad J.C."/>
            <person name="Nybo J.L."/>
            <person name="Theobald S."/>
            <person name="Kildgaard S."/>
            <person name="Isbrandt T."/>
            <person name="Kuo A."/>
            <person name="Sato A."/>
            <person name="Lyhne E.K."/>
            <person name="Kogle M.E."/>
            <person name="Wiebenga A."/>
            <person name="Kun R.S."/>
            <person name="Lubbers R.J."/>
            <person name="Makela M.R."/>
            <person name="Barry K."/>
            <person name="Chovatia M."/>
            <person name="Clum A."/>
            <person name="Daum C."/>
            <person name="Haridas S."/>
            <person name="He G."/>
            <person name="LaButti K."/>
            <person name="Lipzen A."/>
            <person name="Mondo S."/>
            <person name="Riley R."/>
            <person name="Salamov A."/>
            <person name="Simmons B.A."/>
            <person name="Magnuson J.K."/>
            <person name="Henrissat B."/>
            <person name="Mortensen U.H."/>
            <person name="Larsen T.O."/>
            <person name="Devries R.P."/>
            <person name="Grigoriev I.V."/>
            <person name="Machida M."/>
            <person name="Baker S.E."/>
            <person name="Andersen M.R."/>
        </authorList>
    </citation>
    <scope>NUCLEOTIDE SEQUENCE [LARGE SCALE GENOMIC DNA]</scope>
    <source>
        <strain evidence="2 3">CBS 151.66</strain>
    </source>
</reference>
<dbReference type="InterPro" id="IPR028000">
    <property type="entry name" value="Pma1"/>
</dbReference>
<keyword evidence="1" id="KW-1133">Transmembrane helix</keyword>
<accession>A0A5N5WWI2</accession>
<dbReference type="Proteomes" id="UP000326565">
    <property type="component" value="Unassembled WGS sequence"/>
</dbReference>
<dbReference type="Pfam" id="PF14610">
    <property type="entry name" value="Psg1"/>
    <property type="match status" value="1"/>
</dbReference>
<evidence type="ECO:0000313" key="3">
    <source>
        <dbReference type="Proteomes" id="UP000326565"/>
    </source>
</evidence>
<gene>
    <name evidence="2" type="ORF">BDV29DRAFT_202065</name>
</gene>
<evidence type="ECO:0000256" key="1">
    <source>
        <dbReference type="SAM" id="Phobius"/>
    </source>
</evidence>
<protein>
    <submittedName>
        <fullName evidence="2">Uncharacterized protein</fullName>
    </submittedName>
</protein>
<keyword evidence="1" id="KW-0812">Transmembrane</keyword>
<dbReference type="AlphaFoldDB" id="A0A5N5WWI2"/>
<dbReference type="OrthoDB" id="4084551at2759"/>
<keyword evidence="3" id="KW-1185">Reference proteome</keyword>